<accession>A0ABQ5MC77</accession>
<dbReference type="Proteomes" id="UP001419084">
    <property type="component" value="Unassembled WGS sequence"/>
</dbReference>
<reference evidence="3 4" key="1">
    <citation type="journal article" date="2024" name="Int. J. Syst. Evol. Microbiol.">
        <title>Lacrimispora brassicae sp. nov. isolated from fermented cabbage, and proposal of Clostridium indicum Gundawar et al. 2019 and Clostridium methoxybenzovorans Mechichi et al. 1999 as heterotypic synonyms of Lacrimispora amygdalina (Parshina et al. 2003) Haas and Blanchard 2020 and Lacrimispora indolis (McClung and McCoy 1957) Haas and Blanchard 2020, respectively.</title>
        <authorList>
            <person name="Kobayashi H."/>
            <person name="Tanizawa Y."/>
            <person name="Sakamoto M."/>
            <person name="Ohkuma M."/>
            <person name="Tohno M."/>
        </authorList>
    </citation>
    <scope>NUCLEOTIDE SEQUENCE [LARGE SCALE GENOMIC DNA]</scope>
    <source>
        <strain evidence="3 4">DSM 12857</strain>
    </source>
</reference>
<sequence length="56" mass="6012">MPNSYFNKNDSCQNGLALGISIGLICASVINNLGIGLAMGIVFGMLFQNGFFRKKL</sequence>
<evidence type="ECO:0000313" key="4">
    <source>
        <dbReference type="Proteomes" id="UP001419084"/>
    </source>
</evidence>
<protein>
    <recommendedName>
        <fullName evidence="2">Glycine zipper-like domain-containing protein</fullName>
    </recommendedName>
</protein>
<gene>
    <name evidence="3" type="ORF">LAD12857_43710</name>
</gene>
<dbReference type="EMBL" id="BRPJ01000096">
    <property type="protein sequence ID" value="GLB32448.1"/>
    <property type="molecule type" value="Genomic_DNA"/>
</dbReference>
<evidence type="ECO:0000259" key="2">
    <source>
        <dbReference type="Pfam" id="PF26273"/>
    </source>
</evidence>
<evidence type="ECO:0000256" key="1">
    <source>
        <dbReference type="SAM" id="Phobius"/>
    </source>
</evidence>
<keyword evidence="1" id="KW-1133">Transmembrane helix</keyword>
<evidence type="ECO:0000313" key="3">
    <source>
        <dbReference type="EMBL" id="GLB32448.1"/>
    </source>
</evidence>
<organism evidence="3 4">
    <name type="scientific">Lacrimispora amygdalina</name>
    <dbReference type="NCBI Taxonomy" id="253257"/>
    <lineage>
        <taxon>Bacteria</taxon>
        <taxon>Bacillati</taxon>
        <taxon>Bacillota</taxon>
        <taxon>Clostridia</taxon>
        <taxon>Lachnospirales</taxon>
        <taxon>Lachnospiraceae</taxon>
        <taxon>Lacrimispora</taxon>
    </lineage>
</organism>
<dbReference type="InterPro" id="IPR058598">
    <property type="entry name" value="Gly_zipper-like_dom"/>
</dbReference>
<dbReference type="RefSeq" id="WP_170313469.1">
    <property type="nucleotide sequence ID" value="NZ_BRPJ01000096.1"/>
</dbReference>
<keyword evidence="4" id="KW-1185">Reference proteome</keyword>
<feature type="transmembrane region" description="Helical" evidence="1">
    <location>
        <begin position="20"/>
        <end position="47"/>
    </location>
</feature>
<name>A0ABQ5MC77_9FIRM</name>
<keyword evidence="1" id="KW-0472">Membrane</keyword>
<proteinExistence type="predicted"/>
<feature type="domain" description="Glycine zipper-like" evidence="2">
    <location>
        <begin position="15"/>
        <end position="47"/>
    </location>
</feature>
<keyword evidence="1" id="KW-0812">Transmembrane</keyword>
<dbReference type="Pfam" id="PF26273">
    <property type="entry name" value="Gly_zipper"/>
    <property type="match status" value="1"/>
</dbReference>
<comment type="caution">
    <text evidence="3">The sequence shown here is derived from an EMBL/GenBank/DDBJ whole genome shotgun (WGS) entry which is preliminary data.</text>
</comment>